<feature type="region of interest" description="Disordered" evidence="2">
    <location>
        <begin position="279"/>
        <end position="313"/>
    </location>
</feature>
<organism evidence="3">
    <name type="scientific">Magallana gigas</name>
    <name type="common">Pacific oyster</name>
    <name type="synonym">Crassostrea gigas</name>
    <dbReference type="NCBI Taxonomy" id="29159"/>
    <lineage>
        <taxon>Eukaryota</taxon>
        <taxon>Metazoa</taxon>
        <taxon>Spiralia</taxon>
        <taxon>Lophotrochozoa</taxon>
        <taxon>Mollusca</taxon>
        <taxon>Bivalvia</taxon>
        <taxon>Autobranchia</taxon>
        <taxon>Pteriomorphia</taxon>
        <taxon>Ostreida</taxon>
        <taxon>Ostreoidea</taxon>
        <taxon>Ostreidae</taxon>
        <taxon>Magallana</taxon>
    </lineage>
</organism>
<sequence length="701" mass="79152">MYKKPVSTVKRPYGGVSMRSGSTSAGVRDRSAQESFDTSLLVGPVYENSAARKKTAIKQELSDITKRLHQTLYTYDAIDEYSQETATSASYVTKVKQEVNNIESKELLLQLADWFTADHTDLVISIQTMKVPAGSTEFIPWKDAADEIVGMMKKVKSQLADDCTDLKVQLVQAKESIIRYETDLEKAKKLNGENNRPHEMSSDPSVLRTQIREQEDRITALTKELKETDLKVREFEPVLAAKDVALVELGNEINSLAQKVENLTSSVEEKDKEIKKLSFAAKRASSRPPPSCKKCSRTKPAETPTPAEKDGPDVHINKELQEKDTEIEKLTDVIQHFKKLLAETEMKLSDAYREISDLRILQTENIIHQKKSSKITRSEVPSPFVKVEHKVQDQDVHSIEDTKSSVIICDPVDLRESEPLVIPMRKDLPVEDAPLDMVEDGEYVEELDLEEDSVLEVKEEEAVSPAKPIKPKTAVLSVEKQKSQPKRTSRKERTKLPALNRKSVKSSPREPVHVEPPIDPEAKSRRNHVLYQVGDLQSRMNVILNMVANFVSTVSSLIYKDPQEPSINGVKAFEFGCNANTLKRKEVDPKELESQQKRAQVLYCGQSISKLVKEVYNLLSTTLNLQHSEFEMIYRSFKKHQQKRAIEQAIMSGSLQKYYDNGGRSTSYDYHKPQAGSSISAEDLEVPDTIPGIRVVRLICE</sequence>
<proteinExistence type="predicted"/>
<accession>K1QZT0</accession>
<name>K1QZT0_MAGGI</name>
<dbReference type="EMBL" id="JH823221">
    <property type="protein sequence ID" value="EKC36699.1"/>
    <property type="molecule type" value="Genomic_DNA"/>
</dbReference>
<reference evidence="3" key="1">
    <citation type="journal article" date="2012" name="Nature">
        <title>The oyster genome reveals stress adaptation and complexity of shell formation.</title>
        <authorList>
            <person name="Zhang G."/>
            <person name="Fang X."/>
            <person name="Guo X."/>
            <person name="Li L."/>
            <person name="Luo R."/>
            <person name="Xu F."/>
            <person name="Yang P."/>
            <person name="Zhang L."/>
            <person name="Wang X."/>
            <person name="Qi H."/>
            <person name="Xiong Z."/>
            <person name="Que H."/>
            <person name="Xie Y."/>
            <person name="Holland P.W."/>
            <person name="Paps J."/>
            <person name="Zhu Y."/>
            <person name="Wu F."/>
            <person name="Chen Y."/>
            <person name="Wang J."/>
            <person name="Peng C."/>
            <person name="Meng J."/>
            <person name="Yang L."/>
            <person name="Liu J."/>
            <person name="Wen B."/>
            <person name="Zhang N."/>
            <person name="Huang Z."/>
            <person name="Zhu Q."/>
            <person name="Feng Y."/>
            <person name="Mount A."/>
            <person name="Hedgecock D."/>
            <person name="Xu Z."/>
            <person name="Liu Y."/>
            <person name="Domazet-Loso T."/>
            <person name="Du Y."/>
            <person name="Sun X."/>
            <person name="Zhang S."/>
            <person name="Liu B."/>
            <person name="Cheng P."/>
            <person name="Jiang X."/>
            <person name="Li J."/>
            <person name="Fan D."/>
            <person name="Wang W."/>
            <person name="Fu W."/>
            <person name="Wang T."/>
            <person name="Wang B."/>
            <person name="Zhang J."/>
            <person name="Peng Z."/>
            <person name="Li Y."/>
            <person name="Li N."/>
            <person name="Wang J."/>
            <person name="Chen M."/>
            <person name="He Y."/>
            <person name="Tan F."/>
            <person name="Song X."/>
            <person name="Zheng Q."/>
            <person name="Huang R."/>
            <person name="Yang H."/>
            <person name="Du X."/>
            <person name="Chen L."/>
            <person name="Yang M."/>
            <person name="Gaffney P.M."/>
            <person name="Wang S."/>
            <person name="Luo L."/>
            <person name="She Z."/>
            <person name="Ming Y."/>
            <person name="Huang W."/>
            <person name="Zhang S."/>
            <person name="Huang B."/>
            <person name="Zhang Y."/>
            <person name="Qu T."/>
            <person name="Ni P."/>
            <person name="Miao G."/>
            <person name="Wang J."/>
            <person name="Wang Q."/>
            <person name="Steinberg C.E."/>
            <person name="Wang H."/>
            <person name="Li N."/>
            <person name="Qian L."/>
            <person name="Zhang G."/>
            <person name="Li Y."/>
            <person name="Yang H."/>
            <person name="Liu X."/>
            <person name="Wang J."/>
            <person name="Yin Y."/>
            <person name="Wang J."/>
        </authorList>
    </citation>
    <scope>NUCLEOTIDE SEQUENCE [LARGE SCALE GENOMIC DNA]</scope>
    <source>
        <strain evidence="3">05x7-T-G4-1.051#20</strain>
    </source>
</reference>
<feature type="region of interest" description="Disordered" evidence="2">
    <location>
        <begin position="1"/>
        <end position="31"/>
    </location>
</feature>
<evidence type="ECO:0000256" key="1">
    <source>
        <dbReference type="SAM" id="Coils"/>
    </source>
</evidence>
<keyword evidence="1" id="KW-0175">Coiled coil</keyword>
<evidence type="ECO:0000256" key="2">
    <source>
        <dbReference type="SAM" id="MobiDB-lite"/>
    </source>
</evidence>
<gene>
    <name evidence="3" type="ORF">CGI_10010967</name>
</gene>
<feature type="coiled-coil region" evidence="1">
    <location>
        <begin position="170"/>
        <end position="273"/>
    </location>
</feature>
<feature type="region of interest" description="Disordered" evidence="2">
    <location>
        <begin position="459"/>
        <end position="523"/>
    </location>
</feature>
<protein>
    <submittedName>
        <fullName evidence="3">Uncharacterized protein</fullName>
    </submittedName>
</protein>
<dbReference type="AlphaFoldDB" id="K1QZT0"/>
<feature type="compositionally biased region" description="Basic residues" evidence="2">
    <location>
        <begin position="483"/>
        <end position="493"/>
    </location>
</feature>
<dbReference type="HOGENOM" id="CLU_393426_0_0_1"/>
<dbReference type="InParanoid" id="K1QZT0"/>
<evidence type="ECO:0000313" key="3">
    <source>
        <dbReference type="EMBL" id="EKC36699.1"/>
    </source>
</evidence>